<proteinExistence type="predicted"/>
<keyword evidence="1" id="KW-1133">Transmembrane helix</keyword>
<dbReference type="AlphaFoldDB" id="A0A7J0BW59"/>
<organism evidence="3 4">
    <name type="scientific">Desulfovibrio psychrotolerans</name>
    <dbReference type="NCBI Taxonomy" id="415242"/>
    <lineage>
        <taxon>Bacteria</taxon>
        <taxon>Pseudomonadati</taxon>
        <taxon>Thermodesulfobacteriota</taxon>
        <taxon>Desulfovibrionia</taxon>
        <taxon>Desulfovibrionales</taxon>
        <taxon>Desulfovibrionaceae</taxon>
        <taxon>Desulfovibrio</taxon>
    </lineage>
</organism>
<dbReference type="Pfam" id="PF00892">
    <property type="entry name" value="EamA"/>
    <property type="match status" value="2"/>
</dbReference>
<feature type="transmembrane region" description="Helical" evidence="1">
    <location>
        <begin position="182"/>
        <end position="203"/>
    </location>
</feature>
<feature type="domain" description="EamA" evidence="2">
    <location>
        <begin position="157"/>
        <end position="286"/>
    </location>
</feature>
<evidence type="ECO:0000256" key="1">
    <source>
        <dbReference type="SAM" id="Phobius"/>
    </source>
</evidence>
<protein>
    <recommendedName>
        <fullName evidence="2">EamA domain-containing protein</fullName>
    </recommendedName>
</protein>
<gene>
    <name evidence="3" type="ORF">DSM19430T_20850</name>
</gene>
<feature type="transmembrane region" description="Helical" evidence="1">
    <location>
        <begin position="157"/>
        <end position="176"/>
    </location>
</feature>
<evidence type="ECO:0000313" key="3">
    <source>
        <dbReference type="EMBL" id="GFM37401.1"/>
    </source>
</evidence>
<sequence length="289" mass="31363">MLWFVLSLGTAFFSALEAAVTKRWLGHLSRWDMLACFLGWSWLLFALYIMIHGWQPLAPAYWSNLLFMVPLNMAGTYLQYEAIRAAPLALTMPFMAFTPVFMILTGHLFLGELPTVWGVAGMGLIVAGSWVLSAGGNGSRAFWEPFRAIVRERGSRYALAASFIWAVASVISKRLALSGDPVYAGAMFFVIHNALFVVGLFALRKASPAVLLRHPVAGLASGFVLLAHIACHYSAITMVAAAYMISIKRLNGVIAVILGGVLFKDPYVRGRLTGAAVMASGAMVIALWG</sequence>
<feature type="transmembrane region" description="Helical" evidence="1">
    <location>
        <begin position="241"/>
        <end position="263"/>
    </location>
</feature>
<keyword evidence="1" id="KW-0472">Membrane</keyword>
<feature type="transmembrane region" description="Helical" evidence="1">
    <location>
        <begin position="42"/>
        <end position="67"/>
    </location>
</feature>
<keyword evidence="1" id="KW-0812">Transmembrane</keyword>
<keyword evidence="4" id="KW-1185">Reference proteome</keyword>
<dbReference type="EMBL" id="BLVP01000008">
    <property type="protein sequence ID" value="GFM37401.1"/>
    <property type="molecule type" value="Genomic_DNA"/>
</dbReference>
<evidence type="ECO:0000313" key="4">
    <source>
        <dbReference type="Proteomes" id="UP000503820"/>
    </source>
</evidence>
<dbReference type="Proteomes" id="UP000503820">
    <property type="component" value="Unassembled WGS sequence"/>
</dbReference>
<comment type="caution">
    <text evidence="3">The sequence shown here is derived from an EMBL/GenBank/DDBJ whole genome shotgun (WGS) entry which is preliminary data.</text>
</comment>
<feature type="transmembrane region" description="Helical" evidence="1">
    <location>
        <begin position="88"/>
        <end position="110"/>
    </location>
</feature>
<dbReference type="SUPFAM" id="SSF103481">
    <property type="entry name" value="Multidrug resistance efflux transporter EmrE"/>
    <property type="match status" value="1"/>
</dbReference>
<feature type="transmembrane region" description="Helical" evidence="1">
    <location>
        <begin position="215"/>
        <end position="235"/>
    </location>
</feature>
<name>A0A7J0BW59_9BACT</name>
<accession>A0A7J0BW59</accession>
<reference evidence="3 4" key="1">
    <citation type="submission" date="2020-05" db="EMBL/GenBank/DDBJ databases">
        <title>Draft genome sequence of Desulfovibrio psychrotolerans JS1T.</title>
        <authorList>
            <person name="Ueno A."/>
            <person name="Tamazawa S."/>
            <person name="Tamamura S."/>
            <person name="Murakami T."/>
            <person name="Kiyama T."/>
            <person name="Inomata H."/>
            <person name="Amano Y."/>
            <person name="Miyakawa K."/>
            <person name="Tamaki H."/>
            <person name="Naganuma T."/>
            <person name="Kaneko K."/>
        </authorList>
    </citation>
    <scope>NUCLEOTIDE SEQUENCE [LARGE SCALE GENOMIC DNA]</scope>
    <source>
        <strain evidence="3 4">JS1</strain>
    </source>
</reference>
<dbReference type="InterPro" id="IPR037185">
    <property type="entry name" value="EmrE-like"/>
</dbReference>
<dbReference type="RefSeq" id="WP_174410002.1">
    <property type="nucleotide sequence ID" value="NZ_BLVP01000008.1"/>
</dbReference>
<dbReference type="GO" id="GO:0016020">
    <property type="term" value="C:membrane"/>
    <property type="evidence" value="ECO:0007669"/>
    <property type="project" value="InterPro"/>
</dbReference>
<feature type="domain" description="EamA" evidence="2">
    <location>
        <begin position="2"/>
        <end position="133"/>
    </location>
</feature>
<dbReference type="InterPro" id="IPR000620">
    <property type="entry name" value="EamA_dom"/>
</dbReference>
<evidence type="ECO:0000259" key="2">
    <source>
        <dbReference type="Pfam" id="PF00892"/>
    </source>
</evidence>
<feature type="transmembrane region" description="Helical" evidence="1">
    <location>
        <begin position="270"/>
        <end position="288"/>
    </location>
</feature>
<dbReference type="Gene3D" id="1.10.3730.20">
    <property type="match status" value="1"/>
</dbReference>
<feature type="transmembrane region" description="Helical" evidence="1">
    <location>
        <begin position="116"/>
        <end position="136"/>
    </location>
</feature>